<reference evidence="5 6" key="1">
    <citation type="submission" date="2022-10" db="EMBL/GenBank/DDBJ databases">
        <title>High-quality genome sequences of two octocoral-associated bacteria, Endozoicomonas euniceicola EF212 and Endozoicomonas gorgoniicola PS125.</title>
        <authorList>
            <person name="Chiou Y.-J."/>
            <person name="Chen Y.-H."/>
        </authorList>
    </citation>
    <scope>NUCLEOTIDE SEQUENCE [LARGE SCALE GENOMIC DNA]</scope>
    <source>
        <strain evidence="5 6">PS125</strain>
    </source>
</reference>
<evidence type="ECO:0000256" key="2">
    <source>
        <dbReference type="ARBA" id="ARBA00022747"/>
    </source>
</evidence>
<keyword evidence="3" id="KW-0238">DNA-binding</keyword>
<evidence type="ECO:0000256" key="3">
    <source>
        <dbReference type="ARBA" id="ARBA00023125"/>
    </source>
</evidence>
<dbReference type="EC" id="3.1.21.-" evidence="5"/>
<gene>
    <name evidence="5" type="ORF">NX722_27820</name>
</gene>
<name>A0ABT3N429_9GAMM</name>
<organism evidence="5 6">
    <name type="scientific">Endozoicomonas gorgoniicola</name>
    <dbReference type="NCBI Taxonomy" id="1234144"/>
    <lineage>
        <taxon>Bacteria</taxon>
        <taxon>Pseudomonadati</taxon>
        <taxon>Pseudomonadota</taxon>
        <taxon>Gammaproteobacteria</taxon>
        <taxon>Oceanospirillales</taxon>
        <taxon>Endozoicomonadaceae</taxon>
        <taxon>Endozoicomonas</taxon>
    </lineage>
</organism>
<comment type="similarity">
    <text evidence="1">Belongs to the type-I restriction system S methylase family.</text>
</comment>
<keyword evidence="2" id="KW-0680">Restriction system</keyword>
<evidence type="ECO:0000313" key="5">
    <source>
        <dbReference type="EMBL" id="MCW7556374.1"/>
    </source>
</evidence>
<dbReference type="Pfam" id="PF01420">
    <property type="entry name" value="Methylase_S"/>
    <property type="match status" value="2"/>
</dbReference>
<dbReference type="InterPro" id="IPR052021">
    <property type="entry name" value="Type-I_RS_S_subunit"/>
</dbReference>
<dbReference type="PANTHER" id="PTHR30408">
    <property type="entry name" value="TYPE-1 RESTRICTION ENZYME ECOKI SPECIFICITY PROTEIN"/>
    <property type="match status" value="1"/>
</dbReference>
<feature type="domain" description="Type I restriction modification DNA specificity" evidence="4">
    <location>
        <begin position="192"/>
        <end position="365"/>
    </location>
</feature>
<dbReference type="Proteomes" id="UP001209854">
    <property type="component" value="Unassembled WGS sequence"/>
</dbReference>
<keyword evidence="5" id="KW-0378">Hydrolase</keyword>
<comment type="caution">
    <text evidence="5">The sequence shown here is derived from an EMBL/GenBank/DDBJ whole genome shotgun (WGS) entry which is preliminary data.</text>
</comment>
<dbReference type="SUPFAM" id="SSF116734">
    <property type="entry name" value="DNA methylase specificity domain"/>
    <property type="match status" value="2"/>
</dbReference>
<evidence type="ECO:0000256" key="1">
    <source>
        <dbReference type="ARBA" id="ARBA00010923"/>
    </source>
</evidence>
<protein>
    <submittedName>
        <fullName evidence="5">Restriction endonuclease subunit S</fullName>
        <ecNumber evidence="5">3.1.21.-</ecNumber>
    </submittedName>
</protein>
<feature type="domain" description="Type I restriction modification DNA specificity" evidence="4">
    <location>
        <begin position="3"/>
        <end position="169"/>
    </location>
</feature>
<accession>A0ABT3N429</accession>
<dbReference type="GO" id="GO:0016787">
    <property type="term" value="F:hydrolase activity"/>
    <property type="evidence" value="ECO:0007669"/>
    <property type="project" value="UniProtKB-KW"/>
</dbReference>
<dbReference type="RefSeq" id="WP_262566062.1">
    <property type="nucleotide sequence ID" value="NZ_JAPFCC010000001.1"/>
</dbReference>
<keyword evidence="6" id="KW-1185">Reference proteome</keyword>
<evidence type="ECO:0000259" key="4">
    <source>
        <dbReference type="Pfam" id="PF01420"/>
    </source>
</evidence>
<dbReference type="InterPro" id="IPR044946">
    <property type="entry name" value="Restrct_endonuc_typeI_TRD_sf"/>
</dbReference>
<dbReference type="PANTHER" id="PTHR30408:SF12">
    <property type="entry name" value="TYPE I RESTRICTION ENZYME MJAVIII SPECIFICITY SUBUNIT"/>
    <property type="match status" value="1"/>
</dbReference>
<keyword evidence="5" id="KW-0540">Nuclease</keyword>
<dbReference type="EMBL" id="JAPFCC010000001">
    <property type="protein sequence ID" value="MCW7556374.1"/>
    <property type="molecule type" value="Genomic_DNA"/>
</dbReference>
<dbReference type="GO" id="GO:0004519">
    <property type="term" value="F:endonuclease activity"/>
    <property type="evidence" value="ECO:0007669"/>
    <property type="project" value="UniProtKB-KW"/>
</dbReference>
<keyword evidence="5" id="KW-0255">Endonuclease</keyword>
<dbReference type="InterPro" id="IPR000055">
    <property type="entry name" value="Restrct_endonuc_typeI_TRD"/>
</dbReference>
<proteinExistence type="inferred from homology"/>
<dbReference type="Gene3D" id="3.90.220.20">
    <property type="entry name" value="DNA methylase specificity domains"/>
    <property type="match status" value="2"/>
</dbReference>
<dbReference type="CDD" id="cd17293">
    <property type="entry name" value="RMtype1_S_Ppo21ORF8840P_TRD1-CR1_like"/>
    <property type="match status" value="1"/>
</dbReference>
<evidence type="ECO:0000313" key="6">
    <source>
        <dbReference type="Proteomes" id="UP001209854"/>
    </source>
</evidence>
<sequence>MSWPLVAIKNVAKVVTGKTPSKKVEGYFGGDIPFVTPAELDKDKLVVSANQTLTEEGAAQIKLVPEGAVMVCCIGSLGKIGIAGRELATNQQINTVIFDKEKVDTNYGFYALARLKPQLEALAPSTTVAIINKSNFESLKIPIPPLPEQKRIAAILDKADQLRQKRQQAIGLADEFLRSVFLDMFGDPVTNPKGWEVRRVENLASSDKYSIKAGPFGSALKKEDYVPSGFKIYGQEQVIRDDLSYGDYYIDKDKFKSLENCKIAVDDLLISLVGTFGKISIVPVNFEPGIINPRLMKITPDKNVIVPKFLKYLLQTDGAMAKIQHMSHGGTMGIVNVGKMKDLALPIPPLEKQKEFLEKMNKLILAKKRQKKGICITESLFNSLSQKAFAGKL</sequence>